<keyword evidence="2" id="KW-1185">Reference proteome</keyword>
<evidence type="ECO:0000313" key="2">
    <source>
        <dbReference type="Proteomes" id="UP000093000"/>
    </source>
</evidence>
<dbReference type="STRING" id="101091.A0A1C7MWE4"/>
<dbReference type="Proteomes" id="UP000093000">
    <property type="component" value="Unassembled WGS sequence"/>
</dbReference>
<accession>A0A1C7MWE4</accession>
<dbReference type="OrthoDB" id="4088568at2759"/>
<dbReference type="EMBL" id="LUGH01001362">
    <property type="protein sequence ID" value="OBZ81205.1"/>
    <property type="molecule type" value="Genomic_DNA"/>
</dbReference>
<dbReference type="InParanoid" id="A0A1C7MWE4"/>
<dbReference type="AlphaFoldDB" id="A0A1C7MWE4"/>
<comment type="caution">
    <text evidence="1">The sequence shown here is derived from an EMBL/GenBank/DDBJ whole genome shotgun (WGS) entry which is preliminary data.</text>
</comment>
<gene>
    <name evidence="1" type="ORF">A0J61_10744</name>
</gene>
<organism evidence="1 2">
    <name type="scientific">Choanephora cucurbitarum</name>
    <dbReference type="NCBI Taxonomy" id="101091"/>
    <lineage>
        <taxon>Eukaryota</taxon>
        <taxon>Fungi</taxon>
        <taxon>Fungi incertae sedis</taxon>
        <taxon>Mucoromycota</taxon>
        <taxon>Mucoromycotina</taxon>
        <taxon>Mucoromycetes</taxon>
        <taxon>Mucorales</taxon>
        <taxon>Mucorineae</taxon>
        <taxon>Choanephoraceae</taxon>
        <taxon>Choanephoroideae</taxon>
        <taxon>Choanephora</taxon>
    </lineage>
</organism>
<feature type="non-terminal residue" evidence="1">
    <location>
        <position position="1"/>
    </location>
</feature>
<evidence type="ECO:0000313" key="1">
    <source>
        <dbReference type="EMBL" id="OBZ81205.1"/>
    </source>
</evidence>
<proteinExistence type="predicted"/>
<sequence length="189" mass="22243">NTCPDMVVPQPISNQAAMKRNHSDKQQDHPFGALHLATQQIMNKINATDTRVLNRRLKRAFDMSELSDLSNSMLTKILVDLSQFKTQFDWVHQTQDREAILYFFPLVLMIQTLLKEISTMRMTLNDLQADYVRRIERLTTSHTHYTSMVANYNIRNRVPKSYPKRIAKRRHPIERKMTFMQGLISFFSI</sequence>
<reference evidence="1 2" key="1">
    <citation type="submission" date="2016-03" db="EMBL/GenBank/DDBJ databases">
        <title>Choanephora cucurbitarum.</title>
        <authorList>
            <person name="Min B."/>
            <person name="Park H."/>
            <person name="Park J.-H."/>
            <person name="Shin H.-D."/>
            <person name="Choi I.-G."/>
        </authorList>
    </citation>
    <scope>NUCLEOTIDE SEQUENCE [LARGE SCALE GENOMIC DNA]</scope>
    <source>
        <strain evidence="1 2">KUS-F28377</strain>
    </source>
</reference>
<name>A0A1C7MWE4_9FUNG</name>
<protein>
    <submittedName>
        <fullName evidence="1">Uncharacterized protein</fullName>
    </submittedName>
</protein>